<reference evidence="1" key="1">
    <citation type="submission" date="2019-03" db="EMBL/GenBank/DDBJ databases">
        <authorList>
            <person name="Danneels B."/>
        </authorList>
    </citation>
    <scope>NUCLEOTIDE SEQUENCE</scope>
</reference>
<dbReference type="AlphaFoldDB" id="A0A484P7F9"/>
<dbReference type="EMBL" id="CAADHY010000015">
    <property type="protein sequence ID" value="VFR21753.1"/>
    <property type="molecule type" value="Genomic_DNA"/>
</dbReference>
<proteinExistence type="predicted"/>
<gene>
    <name evidence="1" type="ORF">AMP9_4076</name>
</gene>
<accession>A0A484P7F9</accession>
<organism evidence="1">
    <name type="scientific">plant metagenome</name>
    <dbReference type="NCBI Taxonomy" id="1297885"/>
    <lineage>
        <taxon>unclassified sequences</taxon>
        <taxon>metagenomes</taxon>
        <taxon>organismal metagenomes</taxon>
    </lineage>
</organism>
<evidence type="ECO:0000313" key="1">
    <source>
        <dbReference type="EMBL" id="VFR21753.1"/>
    </source>
</evidence>
<protein>
    <submittedName>
        <fullName evidence="1">Uncharacterized protein</fullName>
    </submittedName>
</protein>
<name>A0A484P7F9_9ZZZZ</name>
<sequence>MLANAEHVDANFVGELDFVEKSCKPVCRAGHTTGGRFR</sequence>